<dbReference type="InterPro" id="IPR004242">
    <property type="entry name" value="Transposase_21"/>
</dbReference>
<dbReference type="PANTHER" id="PTHR46579">
    <property type="entry name" value="F5/8 TYPE C DOMAIN-CONTAINING PROTEIN-RELATED"/>
    <property type="match status" value="1"/>
</dbReference>
<evidence type="ECO:0000313" key="1">
    <source>
        <dbReference type="Proteomes" id="UP000694844"/>
    </source>
</evidence>
<dbReference type="RefSeq" id="XP_022299835.1">
    <property type="nucleotide sequence ID" value="XM_022444127.1"/>
</dbReference>
<proteinExistence type="predicted"/>
<keyword evidence="1" id="KW-1185">Reference proteome</keyword>
<sequence length="523" mass="60338">MGDELKFCYGCNQFLSRWTVLRHAKFKTCVNTAVKNIHIRKRKRRGSESAGDNECCEDRVCDDFDEMDSLLSCTSSEKDDGCSADLHLHQEIDKNNSEDGCINLQEEFWDEETEEEINRDLNENDVEDADDGRDKANSIVNWILSSLMCIQTKFNFSDKCLAVLLLLFKQLFLVLGAVNTLCSSISALFPASVYLYRKYLQFDRDDFSKLIVCPHYSSVYRFEQVVRERDGTTHVLKCSNRLFGCRLPKYNKNKGKRGRYQCNADLVLKIRLKNNAEKYYPLKIFCYKSIIDTLELFLSRPDFEAECSKWRDRLSTEFYGDIYDGKVWQDFQTYRGQALLSQPNNYAAMINVDWFQPFKRRRDYSVGVIYLVFLNLPRSVRFHIENVCILGIIPALVKEPENLNSFLGPIVTELKILSRGIQIQPKGKDPVTIKLHLLCAASDIPAARKLSGHMGHSAIKGCSFCDISFRDQDGKKIIGPVDPKWQSRTREQHLHYANKAENAANYSQQKLISKESGFKYTKL</sequence>
<dbReference type="KEGG" id="cvn:111108325"/>
<reference evidence="2" key="1">
    <citation type="submission" date="2025-08" db="UniProtKB">
        <authorList>
            <consortium name="RefSeq"/>
        </authorList>
    </citation>
    <scope>IDENTIFICATION</scope>
    <source>
        <tissue evidence="2">Whole sample</tissue>
    </source>
</reference>
<dbReference type="Proteomes" id="UP000694844">
    <property type="component" value="Chromosome 8"/>
</dbReference>
<dbReference type="GeneID" id="111108325"/>
<gene>
    <name evidence="2" type="primary">LOC111108325</name>
</gene>
<name>A0A8B8B8U3_CRAVI</name>
<protein>
    <submittedName>
        <fullName evidence="2">Uncharacterized protein LOC111108325</fullName>
    </submittedName>
</protein>
<dbReference type="PANTHER" id="PTHR46579:SF2">
    <property type="entry name" value="C2H2-TYPE DOMAIN-CONTAINING PROTEIN"/>
    <property type="match status" value="1"/>
</dbReference>
<accession>A0A8B8B8U3</accession>
<dbReference type="AlphaFoldDB" id="A0A8B8B8U3"/>
<dbReference type="OrthoDB" id="6021814at2759"/>
<organism evidence="1 2">
    <name type="scientific">Crassostrea virginica</name>
    <name type="common">Eastern oyster</name>
    <dbReference type="NCBI Taxonomy" id="6565"/>
    <lineage>
        <taxon>Eukaryota</taxon>
        <taxon>Metazoa</taxon>
        <taxon>Spiralia</taxon>
        <taxon>Lophotrochozoa</taxon>
        <taxon>Mollusca</taxon>
        <taxon>Bivalvia</taxon>
        <taxon>Autobranchia</taxon>
        <taxon>Pteriomorphia</taxon>
        <taxon>Ostreida</taxon>
        <taxon>Ostreoidea</taxon>
        <taxon>Ostreidae</taxon>
        <taxon>Crassostrea</taxon>
    </lineage>
</organism>
<dbReference type="Pfam" id="PF02992">
    <property type="entry name" value="Transposase_21"/>
    <property type="match status" value="1"/>
</dbReference>
<evidence type="ECO:0000313" key="2">
    <source>
        <dbReference type="RefSeq" id="XP_022299835.1"/>
    </source>
</evidence>